<evidence type="ECO:0000313" key="3">
    <source>
        <dbReference type="Proteomes" id="UP001190700"/>
    </source>
</evidence>
<dbReference type="CDD" id="cd04332">
    <property type="entry name" value="YbaK_like"/>
    <property type="match status" value="1"/>
</dbReference>
<gene>
    <name evidence="2" type="ORF">CYMTET_40714</name>
</gene>
<dbReference type="InterPro" id="IPR036754">
    <property type="entry name" value="YbaK/aa-tRNA-synt-asso_dom_sf"/>
</dbReference>
<proteinExistence type="predicted"/>
<name>A0AAE0C9Q0_9CHLO</name>
<dbReference type="Pfam" id="PF04073">
    <property type="entry name" value="tRNA_edit"/>
    <property type="match status" value="1"/>
</dbReference>
<feature type="domain" description="YbaK/aminoacyl-tRNA synthetase-associated" evidence="1">
    <location>
        <begin position="44"/>
        <end position="171"/>
    </location>
</feature>
<dbReference type="AlphaFoldDB" id="A0AAE0C9Q0"/>
<evidence type="ECO:0000313" key="2">
    <source>
        <dbReference type="EMBL" id="KAK3249882.1"/>
    </source>
</evidence>
<evidence type="ECO:0000259" key="1">
    <source>
        <dbReference type="Pfam" id="PF04073"/>
    </source>
</evidence>
<sequence length="182" mass="19446">MQSVSYNVETAGESGSEPCLTADDLQKFLTANNIPSKIEQMPHEAASVEESAQALGICADRLVKSIVLWISEEYPIMVVAAGTRRINLSAVAKLLSVSRKKCRMCKPEEALLATGYRIGTIPPIGHRTVLRTLVDKSVMSAVEESAEDGLVYCGGGDLISQLVISPSELLKAANGEVVDILS</sequence>
<dbReference type="Proteomes" id="UP001190700">
    <property type="component" value="Unassembled WGS sequence"/>
</dbReference>
<keyword evidence="3" id="KW-1185">Reference proteome</keyword>
<protein>
    <recommendedName>
        <fullName evidence="1">YbaK/aminoacyl-tRNA synthetase-associated domain-containing protein</fullName>
    </recommendedName>
</protein>
<organism evidence="2 3">
    <name type="scientific">Cymbomonas tetramitiformis</name>
    <dbReference type="NCBI Taxonomy" id="36881"/>
    <lineage>
        <taxon>Eukaryota</taxon>
        <taxon>Viridiplantae</taxon>
        <taxon>Chlorophyta</taxon>
        <taxon>Pyramimonadophyceae</taxon>
        <taxon>Pyramimonadales</taxon>
        <taxon>Pyramimonadaceae</taxon>
        <taxon>Cymbomonas</taxon>
    </lineage>
</organism>
<dbReference type="PANTHER" id="PTHR30411:SF1">
    <property type="entry name" value="CYTOPLASMIC PROTEIN"/>
    <property type="match status" value="1"/>
</dbReference>
<dbReference type="SUPFAM" id="SSF55826">
    <property type="entry name" value="YbaK/ProRS associated domain"/>
    <property type="match status" value="1"/>
</dbReference>
<reference evidence="2 3" key="1">
    <citation type="journal article" date="2015" name="Genome Biol. Evol.">
        <title>Comparative Genomics of a Bacterivorous Green Alga Reveals Evolutionary Causalities and Consequences of Phago-Mixotrophic Mode of Nutrition.</title>
        <authorList>
            <person name="Burns J.A."/>
            <person name="Paasch A."/>
            <person name="Narechania A."/>
            <person name="Kim E."/>
        </authorList>
    </citation>
    <scope>NUCLEOTIDE SEQUENCE [LARGE SCALE GENOMIC DNA]</scope>
    <source>
        <strain evidence="2 3">PLY_AMNH</strain>
    </source>
</reference>
<accession>A0AAE0C9Q0</accession>
<dbReference type="GO" id="GO:0002161">
    <property type="term" value="F:aminoacyl-tRNA deacylase activity"/>
    <property type="evidence" value="ECO:0007669"/>
    <property type="project" value="InterPro"/>
</dbReference>
<comment type="caution">
    <text evidence="2">The sequence shown here is derived from an EMBL/GenBank/DDBJ whole genome shotgun (WGS) entry which is preliminary data.</text>
</comment>
<dbReference type="EMBL" id="LGRX02027043">
    <property type="protein sequence ID" value="KAK3249882.1"/>
    <property type="molecule type" value="Genomic_DNA"/>
</dbReference>
<dbReference type="Gene3D" id="3.90.960.10">
    <property type="entry name" value="YbaK/aminoacyl-tRNA synthetase-associated domain"/>
    <property type="match status" value="1"/>
</dbReference>
<dbReference type="PANTHER" id="PTHR30411">
    <property type="entry name" value="CYTOPLASMIC PROTEIN"/>
    <property type="match status" value="1"/>
</dbReference>
<dbReference type="InterPro" id="IPR007214">
    <property type="entry name" value="YbaK/aa-tRNA-synth-assoc-dom"/>
</dbReference>